<feature type="disulfide bond" evidence="8">
    <location>
        <begin position="251"/>
        <end position="260"/>
    </location>
</feature>
<evidence type="ECO:0000256" key="7">
    <source>
        <dbReference type="PIRSR" id="PIRSR600175-1"/>
    </source>
</evidence>
<feature type="transmembrane region" description="Helical" evidence="10">
    <location>
        <begin position="345"/>
        <end position="367"/>
    </location>
</feature>
<feature type="region of interest" description="Disordered" evidence="9">
    <location>
        <begin position="736"/>
        <end position="761"/>
    </location>
</feature>
<evidence type="ECO:0000313" key="13">
    <source>
        <dbReference type="WBParaSite" id="TCONS_00009393.p1"/>
    </source>
</evidence>
<dbReference type="GO" id="GO:0005886">
    <property type="term" value="C:plasma membrane"/>
    <property type="evidence" value="ECO:0007669"/>
    <property type="project" value="TreeGrafter"/>
</dbReference>
<dbReference type="WBParaSite" id="TCONS_00009393.p1">
    <property type="protein sequence ID" value="TCONS_00009393.p1"/>
    <property type="gene ID" value="XLOC_007211"/>
</dbReference>
<dbReference type="STRING" id="6248.A0A0K0ECR6"/>
<feature type="transmembrane region" description="Helical" evidence="10">
    <location>
        <begin position="457"/>
        <end position="483"/>
    </location>
</feature>
<feature type="binding site" evidence="7">
    <location>
        <position position="151"/>
    </location>
    <ligand>
        <name>Na(+)</name>
        <dbReference type="ChEBI" id="CHEBI:29101"/>
        <label>1</label>
    </ligand>
</feature>
<sequence length="761" mass="87045">MSFDTSQSNDKRLCLSEVNTSSSNLSNLECLKKKEKLFKKENLKKKIKKKIDTSEEVHSKYFYCDLSPKKCNKYSKKNSKGTKLFDRLTETNYFVKEKTSNNDIHSYHKNIESVETSTNQGTIDDSVYNFIFTRNFFKLASSVGIMLGLGNIWRFPMVVYENGGGTFIVVYLILCLIIGFPAAYMEGLLGQFSKSSPSFAFSKIIPIMKGLGWTGIMINMLMTAIYGVILSWITIYCGISLMSKHRFIFSCKNSHNTKNCFSLYDNKDCFNNPLPEIKNNFDNNNTYFLPDGYQGGTCIFSKIDDQITDVIRLHYSNESYQSAAKEFFERYLLNKIDDINKVGDLNGTLVTTLAIILAFTYSIILINSNKYKYFSNAVSVASSFATFLFMAQTLTMDGSKIALSQYFFNFNYKDFLSTKTWVNAAAQLCYSLSIAEGSYINLTSKNKKKNNIFKETIVIMICDIAMSLICTLTVFSVTGYLAYKYKLTNIRDLIDYGAMLLFVAIPEGASENFAGNVYMLIFFSFTFVLVQSSLAYYIESNVCCIMDQFKMDKSKRCSILKLIVIALFILSLPMTFGNGIYWVVAFDNATSTSLPILALIEIMTISYIYGIDRWMLDIKTVFKNEEVNYSKIYGSSGAIIRYLWKYITPISLFFICIGAIYKIFKQPFEIGEFEMPSHITIIGWMVGLAPFSCTIGFILFTIFKAIITKKKITKLVNVQSDWPTYNEDYQSKTKQEISIQRKNSDDKKMKKQYNEKKYNNV</sequence>
<feature type="transmembrane region" description="Helical" evidence="10">
    <location>
        <begin position="559"/>
        <end position="584"/>
    </location>
</feature>
<keyword evidence="3 10" id="KW-0812">Transmembrane</keyword>
<dbReference type="InterPro" id="IPR000175">
    <property type="entry name" value="Na/ntran_symport"/>
</dbReference>
<feature type="binding site" evidence="7">
    <location>
        <position position="533"/>
    </location>
    <ligand>
        <name>Na(+)</name>
        <dbReference type="ChEBI" id="CHEBI:29101"/>
        <label>1</label>
    </ligand>
</feature>
<feature type="transmembrane region" description="Helical" evidence="10">
    <location>
        <begin position="216"/>
        <end position="239"/>
    </location>
</feature>
<keyword evidence="2" id="KW-0813">Transport</keyword>
<dbReference type="PROSITE" id="PS50267">
    <property type="entry name" value="NA_NEUROTRAN_SYMP_3"/>
    <property type="match status" value="1"/>
</dbReference>
<comment type="subcellular location">
    <subcellularLocation>
        <location evidence="1">Membrane</location>
        <topology evidence="1">Multi-pass membrane protein</topology>
    </subcellularLocation>
</comment>
<dbReference type="PRINTS" id="PR00176">
    <property type="entry name" value="NANEUSMPORT"/>
</dbReference>
<dbReference type="GO" id="GO:0005332">
    <property type="term" value="F:gamma-aminobutyric acid:sodium:chloride symporter activity"/>
    <property type="evidence" value="ECO:0007669"/>
    <property type="project" value="TreeGrafter"/>
</dbReference>
<keyword evidence="7" id="KW-0915">Sodium</keyword>
<dbReference type="AlphaFoldDB" id="A0A0K0ECR6"/>
<evidence type="ECO:0000256" key="8">
    <source>
        <dbReference type="PIRSR" id="PIRSR600175-2"/>
    </source>
</evidence>
<reference evidence="12" key="1">
    <citation type="submission" date="2015-08" db="UniProtKB">
        <authorList>
            <consortium name="WormBaseParasite"/>
        </authorList>
    </citation>
    <scope>IDENTIFICATION</scope>
</reference>
<dbReference type="WBParaSite" id="SSTP_0000728100.1">
    <property type="protein sequence ID" value="SSTP_0000728100.1"/>
    <property type="gene ID" value="SSTP_0000728100"/>
</dbReference>
<evidence type="ECO:0000256" key="10">
    <source>
        <dbReference type="SAM" id="Phobius"/>
    </source>
</evidence>
<feature type="binding site" evidence="7">
    <location>
        <position position="529"/>
    </location>
    <ligand>
        <name>Na(+)</name>
        <dbReference type="ChEBI" id="CHEBI:29101"/>
        <label>1</label>
    </ligand>
</feature>
<dbReference type="Pfam" id="PF00209">
    <property type="entry name" value="SNF"/>
    <property type="match status" value="2"/>
</dbReference>
<evidence type="ECO:0000256" key="2">
    <source>
        <dbReference type="ARBA" id="ARBA00022448"/>
    </source>
</evidence>
<feature type="binding site" evidence="7">
    <location>
        <position position="431"/>
    </location>
    <ligand>
        <name>Na(+)</name>
        <dbReference type="ChEBI" id="CHEBI:29101"/>
        <label>1</label>
    </ligand>
</feature>
<feature type="compositionally biased region" description="Basic and acidic residues" evidence="9">
    <location>
        <begin position="742"/>
        <end position="761"/>
    </location>
</feature>
<feature type="transmembrane region" description="Helical" evidence="10">
    <location>
        <begin position="643"/>
        <end position="661"/>
    </location>
</feature>
<evidence type="ECO:0000313" key="11">
    <source>
        <dbReference type="Proteomes" id="UP000035681"/>
    </source>
</evidence>
<keyword evidence="5 10" id="KW-1133">Transmembrane helix</keyword>
<dbReference type="InterPro" id="IPR037272">
    <property type="entry name" value="SNS_sf"/>
</dbReference>
<organism evidence="12">
    <name type="scientific">Strongyloides stercoralis</name>
    <name type="common">Threadworm</name>
    <dbReference type="NCBI Taxonomy" id="6248"/>
    <lineage>
        <taxon>Eukaryota</taxon>
        <taxon>Metazoa</taxon>
        <taxon>Ecdysozoa</taxon>
        <taxon>Nematoda</taxon>
        <taxon>Chromadorea</taxon>
        <taxon>Rhabditida</taxon>
        <taxon>Tylenchina</taxon>
        <taxon>Panagrolaimomorpha</taxon>
        <taxon>Strongyloidoidea</taxon>
        <taxon>Strongyloididae</taxon>
        <taxon>Strongyloides</taxon>
    </lineage>
</organism>
<feature type="transmembrane region" description="Helical" evidence="10">
    <location>
        <begin position="681"/>
        <end position="703"/>
    </location>
</feature>
<accession>A0A0K0ECR6</accession>
<dbReference type="GO" id="GO:0043005">
    <property type="term" value="C:neuron projection"/>
    <property type="evidence" value="ECO:0007669"/>
    <property type="project" value="TreeGrafter"/>
</dbReference>
<proteinExistence type="predicted"/>
<evidence type="ECO:0000256" key="5">
    <source>
        <dbReference type="ARBA" id="ARBA00022989"/>
    </source>
</evidence>
<feature type="transmembrane region" description="Helical" evidence="10">
    <location>
        <begin position="165"/>
        <end position="184"/>
    </location>
</feature>
<feature type="transmembrane region" description="Helical" evidence="10">
    <location>
        <begin position="136"/>
        <end position="153"/>
    </location>
</feature>
<feature type="transmembrane region" description="Helical" evidence="10">
    <location>
        <begin position="517"/>
        <end position="538"/>
    </location>
</feature>
<keyword evidence="6 10" id="KW-0472">Membrane</keyword>
<keyword evidence="7" id="KW-0479">Metal-binding</keyword>
<dbReference type="SUPFAM" id="SSF161070">
    <property type="entry name" value="SNF-like"/>
    <property type="match status" value="1"/>
</dbReference>
<evidence type="ECO:0000256" key="9">
    <source>
        <dbReference type="SAM" id="MobiDB-lite"/>
    </source>
</evidence>
<evidence type="ECO:0000256" key="3">
    <source>
        <dbReference type="ARBA" id="ARBA00022692"/>
    </source>
</evidence>
<feature type="transmembrane region" description="Helical" evidence="10">
    <location>
        <begin position="373"/>
        <end position="391"/>
    </location>
</feature>
<evidence type="ECO:0000256" key="1">
    <source>
        <dbReference type="ARBA" id="ARBA00004141"/>
    </source>
</evidence>
<keyword evidence="4" id="KW-0769">Symport</keyword>
<dbReference type="Proteomes" id="UP000035681">
    <property type="component" value="Unplaced"/>
</dbReference>
<dbReference type="PANTHER" id="PTHR11616">
    <property type="entry name" value="SODIUM/CHLORIDE DEPENDENT TRANSPORTER"/>
    <property type="match status" value="1"/>
</dbReference>
<evidence type="ECO:0000256" key="6">
    <source>
        <dbReference type="ARBA" id="ARBA00023136"/>
    </source>
</evidence>
<dbReference type="PANTHER" id="PTHR11616:SF326">
    <property type="entry name" value="SODIUM-DEPENDENT TRANSPORTER SNF-5"/>
    <property type="match status" value="1"/>
</dbReference>
<feature type="binding site" evidence="7">
    <location>
        <position position="144"/>
    </location>
    <ligand>
        <name>Na(+)</name>
        <dbReference type="ChEBI" id="CHEBI:29101"/>
        <label>1</label>
    </ligand>
</feature>
<keyword evidence="8" id="KW-1015">Disulfide bond</keyword>
<name>A0A0K0ECR6_STRER</name>
<keyword evidence="11" id="KW-1185">Reference proteome</keyword>
<evidence type="ECO:0000313" key="12">
    <source>
        <dbReference type="WBParaSite" id="SSTP_0000728100.1"/>
    </source>
</evidence>
<dbReference type="GO" id="GO:0046872">
    <property type="term" value="F:metal ion binding"/>
    <property type="evidence" value="ECO:0007669"/>
    <property type="project" value="UniProtKB-KW"/>
</dbReference>
<protein>
    <submittedName>
        <fullName evidence="12 13">Transporter</fullName>
    </submittedName>
</protein>
<evidence type="ECO:0000256" key="4">
    <source>
        <dbReference type="ARBA" id="ARBA00022847"/>
    </source>
</evidence>
<feature type="transmembrane region" description="Helical" evidence="10">
    <location>
        <begin position="590"/>
        <end position="609"/>
    </location>
</feature>